<evidence type="ECO:0000256" key="4">
    <source>
        <dbReference type="ARBA" id="ARBA00023163"/>
    </source>
</evidence>
<dbReference type="SUPFAM" id="SSF89082">
    <property type="entry name" value="Antibiotic binding domain of TipA-like multidrug resistance regulators"/>
    <property type="match status" value="1"/>
</dbReference>
<evidence type="ECO:0000259" key="5">
    <source>
        <dbReference type="PROSITE" id="PS50937"/>
    </source>
</evidence>
<dbReference type="Pfam" id="PF13411">
    <property type="entry name" value="MerR_1"/>
    <property type="match status" value="1"/>
</dbReference>
<keyword evidence="2" id="KW-0238">DNA-binding</keyword>
<dbReference type="InterPro" id="IPR047057">
    <property type="entry name" value="MerR_fam"/>
</dbReference>
<dbReference type="Pfam" id="PF07739">
    <property type="entry name" value="TipAS"/>
    <property type="match status" value="1"/>
</dbReference>
<dbReference type="CDD" id="cd01106">
    <property type="entry name" value="HTH_TipAL-Mta"/>
    <property type="match status" value="1"/>
</dbReference>
<dbReference type="InterPro" id="IPR012925">
    <property type="entry name" value="TipAS_dom"/>
</dbReference>
<accession>A0ABW2Q2T2</accession>
<evidence type="ECO:0000256" key="3">
    <source>
        <dbReference type="ARBA" id="ARBA00023159"/>
    </source>
</evidence>
<protein>
    <submittedName>
        <fullName evidence="6">MerR family transcriptional regulator</fullName>
    </submittedName>
</protein>
<dbReference type="PROSITE" id="PS50937">
    <property type="entry name" value="HTH_MERR_2"/>
    <property type="match status" value="1"/>
</dbReference>
<dbReference type="SUPFAM" id="SSF46955">
    <property type="entry name" value="Putative DNA-binding domain"/>
    <property type="match status" value="1"/>
</dbReference>
<sequence length="249" mass="28920">MLYTVKELSELANVTIKTLYHYHKIGLLLPCKVSEAGYRLYGIKELERLQQILFYRELDFPLKEIKQILDGEPDRLLILSGQKKLLLSRMRRLERLVQTIDESISHTAKGEVMDKSAMFKGFDSKEEWTEALSEQNQYLKETYDYDLLKENSIDVQSMNESAIEAKRFMNGMAQGLNDGLKFDDKKVQTLIHQHINFLTHHGHETTAESFAQTTRFFLNDDFHRNMLEAQATGLSYYLCIAAEAFASNY</sequence>
<dbReference type="PANTHER" id="PTHR30204">
    <property type="entry name" value="REDOX-CYCLING DRUG-SENSING TRANSCRIPTIONAL ACTIVATOR SOXR"/>
    <property type="match status" value="1"/>
</dbReference>
<evidence type="ECO:0000313" key="7">
    <source>
        <dbReference type="Proteomes" id="UP001596505"/>
    </source>
</evidence>
<dbReference type="InterPro" id="IPR009061">
    <property type="entry name" value="DNA-bd_dom_put_sf"/>
</dbReference>
<keyword evidence="4" id="KW-0804">Transcription</keyword>
<evidence type="ECO:0000256" key="2">
    <source>
        <dbReference type="ARBA" id="ARBA00023125"/>
    </source>
</evidence>
<comment type="caution">
    <text evidence="6">The sequence shown here is derived from an EMBL/GenBank/DDBJ whole genome shotgun (WGS) entry which is preliminary data.</text>
</comment>
<dbReference type="InterPro" id="IPR036244">
    <property type="entry name" value="TipA-like_antibiotic-bd"/>
</dbReference>
<gene>
    <name evidence="6" type="ORF">ACFQRG_12535</name>
</gene>
<dbReference type="Proteomes" id="UP001596505">
    <property type="component" value="Unassembled WGS sequence"/>
</dbReference>
<keyword evidence="1" id="KW-0805">Transcription regulation</keyword>
<name>A0ABW2Q2T2_9BACL</name>
<dbReference type="SMART" id="SM00422">
    <property type="entry name" value="HTH_MERR"/>
    <property type="match status" value="1"/>
</dbReference>
<dbReference type="Gene3D" id="1.10.490.50">
    <property type="entry name" value="Antibiotic binding domain of TipA-like multidrug resistance regulators"/>
    <property type="match status" value="1"/>
</dbReference>
<dbReference type="PANTHER" id="PTHR30204:SF90">
    <property type="entry name" value="HTH-TYPE TRANSCRIPTIONAL ACTIVATOR MTA"/>
    <property type="match status" value="1"/>
</dbReference>
<evidence type="ECO:0000256" key="1">
    <source>
        <dbReference type="ARBA" id="ARBA00023015"/>
    </source>
</evidence>
<keyword evidence="7" id="KW-1185">Reference proteome</keyword>
<dbReference type="Gene3D" id="1.10.1660.10">
    <property type="match status" value="1"/>
</dbReference>
<keyword evidence="3" id="KW-0010">Activator</keyword>
<proteinExistence type="predicted"/>
<dbReference type="RefSeq" id="WP_380966453.1">
    <property type="nucleotide sequence ID" value="NZ_JBHTCO010000015.1"/>
</dbReference>
<dbReference type="EMBL" id="JBHTCO010000015">
    <property type="protein sequence ID" value="MFC7393781.1"/>
    <property type="molecule type" value="Genomic_DNA"/>
</dbReference>
<organism evidence="6 7">
    <name type="scientific">Scopulibacillus cellulosilyticus</name>
    <dbReference type="NCBI Taxonomy" id="2665665"/>
    <lineage>
        <taxon>Bacteria</taxon>
        <taxon>Bacillati</taxon>
        <taxon>Bacillota</taxon>
        <taxon>Bacilli</taxon>
        <taxon>Bacillales</taxon>
        <taxon>Sporolactobacillaceae</taxon>
        <taxon>Scopulibacillus</taxon>
    </lineage>
</organism>
<dbReference type="InterPro" id="IPR000551">
    <property type="entry name" value="MerR-type_HTH_dom"/>
</dbReference>
<evidence type="ECO:0000313" key="6">
    <source>
        <dbReference type="EMBL" id="MFC7393781.1"/>
    </source>
</evidence>
<reference evidence="7" key="1">
    <citation type="journal article" date="2019" name="Int. J. Syst. Evol. Microbiol.">
        <title>The Global Catalogue of Microorganisms (GCM) 10K type strain sequencing project: providing services to taxonomists for standard genome sequencing and annotation.</title>
        <authorList>
            <consortium name="The Broad Institute Genomics Platform"/>
            <consortium name="The Broad Institute Genome Sequencing Center for Infectious Disease"/>
            <person name="Wu L."/>
            <person name="Ma J."/>
        </authorList>
    </citation>
    <scope>NUCLEOTIDE SEQUENCE [LARGE SCALE GENOMIC DNA]</scope>
    <source>
        <strain evidence="7">CGMCC 1.16305</strain>
    </source>
</reference>
<feature type="domain" description="HTH merR-type" evidence="5">
    <location>
        <begin position="2"/>
        <end position="71"/>
    </location>
</feature>